<dbReference type="GeneID" id="104238422"/>
<evidence type="ECO:0000313" key="3">
    <source>
        <dbReference type="RefSeq" id="XP_009791070.1"/>
    </source>
</evidence>
<dbReference type="GO" id="GO:0003676">
    <property type="term" value="F:nucleic acid binding"/>
    <property type="evidence" value="ECO:0007669"/>
    <property type="project" value="InterPro"/>
</dbReference>
<dbReference type="InterPro" id="IPR002156">
    <property type="entry name" value="RNaseH_domain"/>
</dbReference>
<dbReference type="eggNOG" id="KOG1075">
    <property type="taxonomic scope" value="Eukaryota"/>
</dbReference>
<dbReference type="Pfam" id="PF13456">
    <property type="entry name" value="RVT_3"/>
    <property type="match status" value="1"/>
</dbReference>
<dbReference type="CDD" id="cd06222">
    <property type="entry name" value="RNase_H_like"/>
    <property type="match status" value="1"/>
</dbReference>
<dbReference type="InterPro" id="IPR044730">
    <property type="entry name" value="RNase_H-like_dom_plant"/>
</dbReference>
<dbReference type="InterPro" id="IPR012337">
    <property type="entry name" value="RNaseH-like_sf"/>
</dbReference>
<dbReference type="GO" id="GO:0004523">
    <property type="term" value="F:RNA-DNA hybrid ribonuclease activity"/>
    <property type="evidence" value="ECO:0007669"/>
    <property type="project" value="InterPro"/>
</dbReference>
<reference evidence="2" key="1">
    <citation type="journal article" date="2013" name="Genome Biol.">
        <title>Reference genomes and transcriptomes of Nicotiana sylvestris and Nicotiana tomentosiformis.</title>
        <authorList>
            <person name="Sierro N."/>
            <person name="Battey J.N."/>
            <person name="Ouadi S."/>
            <person name="Bovet L."/>
            <person name="Goepfert S."/>
            <person name="Bakaher N."/>
            <person name="Peitsch M.C."/>
            <person name="Ivanov N.V."/>
        </authorList>
    </citation>
    <scope>NUCLEOTIDE SEQUENCE [LARGE SCALE GENOMIC DNA]</scope>
</reference>
<dbReference type="InterPro" id="IPR036397">
    <property type="entry name" value="RNaseH_sf"/>
</dbReference>
<dbReference type="InterPro" id="IPR053151">
    <property type="entry name" value="RNase_H-like"/>
</dbReference>
<dbReference type="RefSeq" id="XP_009791070.1">
    <property type="nucleotide sequence ID" value="XM_009792768.1"/>
</dbReference>
<sequence length="175" mass="19566">MRRVAGSSNQQVIKIINMFIHTSFPNLQLTNICHDTYNKIEKLSPAIHCQIVYWHKPPTGWFKLNTDGCNNGNPGSAGGGGLIRDHNGVLIGVFAEFYGDCSCNIAEAKAIRKPPWRFNDIIEQIQTMTNDRNFVFCHTLREGNNSADKLTNMGEESKTVSIFNEVVSLPLNVRA</sequence>
<proteinExistence type="predicted"/>
<organism evidence="2 3">
    <name type="scientific">Nicotiana sylvestris</name>
    <name type="common">Wood tobacco</name>
    <name type="synonym">South American tobacco</name>
    <dbReference type="NCBI Taxonomy" id="4096"/>
    <lineage>
        <taxon>Eukaryota</taxon>
        <taxon>Viridiplantae</taxon>
        <taxon>Streptophyta</taxon>
        <taxon>Embryophyta</taxon>
        <taxon>Tracheophyta</taxon>
        <taxon>Spermatophyta</taxon>
        <taxon>Magnoliopsida</taxon>
        <taxon>eudicotyledons</taxon>
        <taxon>Gunneridae</taxon>
        <taxon>Pentapetalae</taxon>
        <taxon>asterids</taxon>
        <taxon>lamiids</taxon>
        <taxon>Solanales</taxon>
        <taxon>Solanaceae</taxon>
        <taxon>Nicotianoideae</taxon>
        <taxon>Nicotianeae</taxon>
        <taxon>Nicotiana</taxon>
    </lineage>
</organism>
<dbReference type="AlphaFoldDB" id="A0A1U7XX37"/>
<gene>
    <name evidence="3" type="primary">LOC104238422</name>
</gene>
<protein>
    <submittedName>
        <fullName evidence="3">Uncharacterized protein LOC104238422</fullName>
    </submittedName>
</protein>
<dbReference type="PANTHER" id="PTHR47723">
    <property type="entry name" value="OS05G0353850 PROTEIN"/>
    <property type="match status" value="1"/>
</dbReference>
<dbReference type="PANTHER" id="PTHR47723:SF19">
    <property type="entry name" value="POLYNUCLEOTIDYL TRANSFERASE, RIBONUCLEASE H-LIKE SUPERFAMILY PROTEIN"/>
    <property type="match status" value="1"/>
</dbReference>
<dbReference type="Gene3D" id="3.30.420.10">
    <property type="entry name" value="Ribonuclease H-like superfamily/Ribonuclease H"/>
    <property type="match status" value="1"/>
</dbReference>
<dbReference type="SUPFAM" id="SSF53098">
    <property type="entry name" value="Ribonuclease H-like"/>
    <property type="match status" value="1"/>
</dbReference>
<evidence type="ECO:0000259" key="1">
    <source>
        <dbReference type="Pfam" id="PF13456"/>
    </source>
</evidence>
<evidence type="ECO:0000313" key="2">
    <source>
        <dbReference type="Proteomes" id="UP000189701"/>
    </source>
</evidence>
<feature type="domain" description="RNase H type-1" evidence="1">
    <location>
        <begin position="65"/>
        <end position="112"/>
    </location>
</feature>
<keyword evidence="2" id="KW-1185">Reference proteome</keyword>
<dbReference type="KEGG" id="nsy:104238422"/>
<reference evidence="3" key="2">
    <citation type="submission" date="2025-08" db="UniProtKB">
        <authorList>
            <consortium name="RefSeq"/>
        </authorList>
    </citation>
    <scope>IDENTIFICATION</scope>
    <source>
        <tissue evidence="3">Leaf</tissue>
    </source>
</reference>
<accession>A0A1U7XX37</accession>
<dbReference type="Proteomes" id="UP000189701">
    <property type="component" value="Unplaced"/>
</dbReference>
<name>A0A1U7XX37_NICSY</name>